<dbReference type="GeneID" id="5653623"/>
<name>Q4Q7L0_LEIMA</name>
<dbReference type="Pfam" id="PF13598">
    <property type="entry name" value="DUF4139"/>
    <property type="match status" value="1"/>
</dbReference>
<dbReference type="InterPro" id="IPR011935">
    <property type="entry name" value="CHP02231"/>
</dbReference>
<dbReference type="VEuPathDB" id="TriTrypDB:LMJFC_300016000"/>
<dbReference type="InterPro" id="IPR037291">
    <property type="entry name" value="DUF4139"/>
</dbReference>
<dbReference type="HOGENOM" id="CLU_010457_3_1_1"/>
<gene>
    <name evidence="3" type="ORF">LMJF_30_0930</name>
</gene>
<organism evidence="3 4">
    <name type="scientific">Leishmania major</name>
    <dbReference type="NCBI Taxonomy" id="5664"/>
    <lineage>
        <taxon>Eukaryota</taxon>
        <taxon>Discoba</taxon>
        <taxon>Euglenozoa</taxon>
        <taxon>Kinetoplastea</taxon>
        <taxon>Metakinetoplastina</taxon>
        <taxon>Trypanosomatida</taxon>
        <taxon>Trypanosomatidae</taxon>
        <taxon>Leishmaniinae</taxon>
        <taxon>Leishmania</taxon>
    </lineage>
</organism>
<evidence type="ECO:0000313" key="3">
    <source>
        <dbReference type="EMBL" id="CAJ06079.1"/>
    </source>
</evidence>
<dbReference type="InParanoid" id="Q4Q7L0"/>
<dbReference type="VEuPathDB" id="TriTrypDB:LmjF.30.0930"/>
<dbReference type="eggNOG" id="ENOG502QWQ0">
    <property type="taxonomic scope" value="Eukaryota"/>
</dbReference>
<reference evidence="3 4" key="1">
    <citation type="journal article" date="2005" name="Science">
        <title>The genome of the kinetoplastid parasite, Leishmania major.</title>
        <authorList>
            <person name="Ivens A.C."/>
            <person name="Peacock C.S."/>
            <person name="Worthey E.A."/>
            <person name="Murphy L."/>
            <person name="Aggarwal G."/>
            <person name="Berriman M."/>
            <person name="Sisk E."/>
            <person name="Rajandream M.A."/>
            <person name="Adlem E."/>
            <person name="Aert R."/>
            <person name="Anupama A."/>
            <person name="Apostolou Z."/>
            <person name="Attipoe P."/>
            <person name="Bason N."/>
            <person name="Bauser C."/>
            <person name="Beck A."/>
            <person name="Beverley S.M."/>
            <person name="Bianchettin G."/>
            <person name="Borzym K."/>
            <person name="Bothe G."/>
            <person name="Bruschi C.V."/>
            <person name="Collins M."/>
            <person name="Cadag E."/>
            <person name="Ciarloni L."/>
            <person name="Clayton C."/>
            <person name="Coulson R.M."/>
            <person name="Cronin A."/>
            <person name="Cruz A.K."/>
            <person name="Davies R.M."/>
            <person name="De Gaudenzi J."/>
            <person name="Dobson D.E."/>
            <person name="Duesterhoeft A."/>
            <person name="Fazelina G."/>
            <person name="Fosker N."/>
            <person name="Frasch A.C."/>
            <person name="Fraser A."/>
            <person name="Fuchs M."/>
            <person name="Gabel C."/>
            <person name="Goble A."/>
            <person name="Goffeau A."/>
            <person name="Harris D."/>
            <person name="Hertz-Fowler C."/>
            <person name="Hilbert H."/>
            <person name="Horn D."/>
            <person name="Huang Y."/>
            <person name="Klages S."/>
            <person name="Knights A."/>
            <person name="Kube M."/>
            <person name="Larke N."/>
            <person name="Litvin L."/>
            <person name="Lord A."/>
            <person name="Louie T."/>
            <person name="Marra M."/>
            <person name="Masuy D."/>
            <person name="Matthews K."/>
            <person name="Michaeli S."/>
            <person name="Mottram J.C."/>
            <person name="Muller-Auer S."/>
            <person name="Munden H."/>
            <person name="Nelson S."/>
            <person name="Norbertczak H."/>
            <person name="Oliver K."/>
            <person name="O'neil S."/>
            <person name="Pentony M."/>
            <person name="Pohl T.M."/>
            <person name="Price C."/>
            <person name="Purnelle B."/>
            <person name="Quail M.A."/>
            <person name="Rabbinowitsch E."/>
            <person name="Reinhardt R."/>
            <person name="Rieger M."/>
            <person name="Rinta J."/>
            <person name="Robben J."/>
            <person name="Robertson L."/>
            <person name="Ruiz J.C."/>
            <person name="Rutter S."/>
            <person name="Saunders D."/>
            <person name="Schafer M."/>
            <person name="Schein J."/>
            <person name="Schwartz D.C."/>
            <person name="Seeger K."/>
            <person name="Seyler A."/>
            <person name="Sharp S."/>
            <person name="Shin H."/>
            <person name="Sivam D."/>
            <person name="Squares R."/>
            <person name="Squares S."/>
            <person name="Tosato V."/>
            <person name="Vogt C."/>
            <person name="Volckaert G."/>
            <person name="Wambutt R."/>
            <person name="Warren T."/>
            <person name="Wedler H."/>
            <person name="Woodward J."/>
            <person name="Zhou S."/>
            <person name="Zimmermann W."/>
            <person name="Smith D.F."/>
            <person name="Blackwell J.M."/>
            <person name="Stuart K.D."/>
            <person name="Barrell B."/>
            <person name="Myler P.J."/>
        </authorList>
    </citation>
    <scope>NUCLEOTIDE SEQUENCE [LARGE SCALE GENOMIC DNA]</scope>
    <source>
        <strain evidence="4">MHOM/IL/81/Friedlin</strain>
    </source>
</reference>
<evidence type="ECO:0000259" key="2">
    <source>
        <dbReference type="Pfam" id="PF13598"/>
    </source>
</evidence>
<dbReference type="STRING" id="5664.Q4Q7L0"/>
<reference evidence="3 4" key="2">
    <citation type="journal article" date="2011" name="Genome Res.">
        <title>Chromosome and gene copy number variation allow major structural change between species and strains of Leishmania.</title>
        <authorList>
            <person name="Rogers M.B."/>
            <person name="Hilley J.D."/>
            <person name="Dickens N.J."/>
            <person name="Wilkes J."/>
            <person name="Bates P.A."/>
            <person name="Depledge D.P."/>
            <person name="Harris D."/>
            <person name="Her Y."/>
            <person name="Herzyk P."/>
            <person name="Imamura H."/>
            <person name="Otto T.D."/>
            <person name="Sanders M."/>
            <person name="Seeger K."/>
            <person name="Dujardin J.C."/>
            <person name="Berriman M."/>
            <person name="Smith D.F."/>
            <person name="Hertz-Fowler C."/>
            <person name="Mottram J.C."/>
        </authorList>
    </citation>
    <scope>NUCLEOTIDE SEQUENCE [LARGE SCALE GENOMIC DNA]</scope>
    <source>
        <strain evidence="4">MHOM/IL/81/Friedlin</strain>
    </source>
</reference>
<evidence type="ECO:0000256" key="1">
    <source>
        <dbReference type="SAM" id="Coils"/>
    </source>
</evidence>
<dbReference type="AlphaFoldDB" id="Q4Q7L0"/>
<dbReference type="GO" id="GO:0005739">
    <property type="term" value="C:mitochondrion"/>
    <property type="evidence" value="ECO:0000266"/>
    <property type="project" value="GeneDB"/>
</dbReference>
<accession>Q4Q7L0</accession>
<dbReference type="RefSeq" id="XP_001684688.1">
    <property type="nucleotide sequence ID" value="XM_001684636.1"/>
</dbReference>
<dbReference type="Proteomes" id="UP000000542">
    <property type="component" value="Chromosome 30"/>
</dbReference>
<dbReference type="NCBIfam" id="TIGR02231">
    <property type="entry name" value="mucoidy inhibitor MuiA family protein"/>
    <property type="match status" value="1"/>
</dbReference>
<sequence length="579" mass="62682">MSRVTLAPKLEAVTVYGDCAQLTFSAPVVLKPSASIVAVVENIEQWGDVDWATLQVRIGEATDPAVAAAVLLQNISPVRETVRQDVRADVQRQKDVIKRIEEEQCACEDDIAALEGLCQHLERIKGFVNSAGRGDCAVPPESAGHLQAYMQDPAKWGAMASFFATRRAKAQRGLAELRTTLVDVEERLEEAQQRLSDLGGDSGVRLHTKSALEATLVVGAGVVSGTKLVVELSCVVSGAGWSPLYDLRVNHAKSKLEVLYSANVHQCTSLDWEKVRLRLSTATPHAGASPPPLWPRWTIWMRPPAPAICALRGGPLARRRMGANSISFSTPNMKENFAAPVAPMVEAACVEGCGSSSNATVYAIPGLATVRHNNADVKVTVARETFPARLRFVCVPKVDPLVHLSATAVNATDYELIAGPSKVFYGNAFVNQSQLGHVSPGEEFEVSLGTDETVKVSRTLVRRAESEKTSVFSSTKSQLRYHYAYTVECFALASAAPVTVVVKDNYPVSDDADVDVVLEQPTATAAGEHLCSVKGETVTVDGDTHEVAWTFSMTRHEKRNFDMVFVARYPVKTPVFGLQ</sequence>
<dbReference type="OMA" id="PCALWRP"/>
<protein>
    <recommendedName>
        <fullName evidence="2">DUF4139 domain-containing protein</fullName>
    </recommendedName>
</protein>
<dbReference type="VEuPathDB" id="TriTrypDB:LMJSD75_300015300"/>
<dbReference type="VEuPathDB" id="TriTrypDB:LMJLV39_300015600"/>
<feature type="domain" description="DUF4139" evidence="2">
    <location>
        <begin position="230"/>
        <end position="570"/>
    </location>
</feature>
<dbReference type="PANTHER" id="PTHR31005:SF8">
    <property type="entry name" value="DUF4139 DOMAIN-CONTAINING PROTEIN"/>
    <property type="match status" value="1"/>
</dbReference>
<feature type="coiled-coil region" evidence="1">
    <location>
        <begin position="167"/>
        <end position="201"/>
    </location>
</feature>
<dbReference type="EMBL" id="FR796426">
    <property type="protein sequence ID" value="CAJ06079.1"/>
    <property type="molecule type" value="Genomic_DNA"/>
</dbReference>
<evidence type="ECO:0000313" key="4">
    <source>
        <dbReference type="Proteomes" id="UP000000542"/>
    </source>
</evidence>
<proteinExistence type="predicted"/>
<keyword evidence="1" id="KW-0175">Coiled coil</keyword>
<dbReference type="KEGG" id="lma:LMJF_30_0930"/>
<dbReference type="PANTHER" id="PTHR31005">
    <property type="entry name" value="DUF4139 DOMAIN-CONTAINING PROTEIN"/>
    <property type="match status" value="1"/>
</dbReference>
<keyword evidence="4" id="KW-1185">Reference proteome</keyword>